<sequence>MPSINSCQSTDQIRMPLNSGRSFRHQQPSQNTSWKEYFDVIYLISVERKQLPEKFSLVPCESPRQTCSKGKCIISILESAAMLKGYRVKIVDCNLDSKENIGSQKRGSL</sequence>
<feature type="compositionally biased region" description="Polar residues" evidence="1">
    <location>
        <begin position="19"/>
        <end position="30"/>
    </location>
</feature>
<protein>
    <submittedName>
        <fullName evidence="2">Uncharacterized protein</fullName>
    </submittedName>
</protein>
<organism evidence="2 3">
    <name type="scientific">Trichonephila clavata</name>
    <name type="common">Joro spider</name>
    <name type="synonym">Nephila clavata</name>
    <dbReference type="NCBI Taxonomy" id="2740835"/>
    <lineage>
        <taxon>Eukaryota</taxon>
        <taxon>Metazoa</taxon>
        <taxon>Ecdysozoa</taxon>
        <taxon>Arthropoda</taxon>
        <taxon>Chelicerata</taxon>
        <taxon>Arachnida</taxon>
        <taxon>Araneae</taxon>
        <taxon>Araneomorphae</taxon>
        <taxon>Entelegynae</taxon>
        <taxon>Araneoidea</taxon>
        <taxon>Nephilidae</taxon>
        <taxon>Trichonephila</taxon>
    </lineage>
</organism>
<name>A0A8X6HN34_TRICU</name>
<dbReference type="EMBL" id="BMAO01028522">
    <property type="protein sequence ID" value="GFR25340.1"/>
    <property type="molecule type" value="Genomic_DNA"/>
</dbReference>
<evidence type="ECO:0000313" key="2">
    <source>
        <dbReference type="EMBL" id="GFR25340.1"/>
    </source>
</evidence>
<feature type="region of interest" description="Disordered" evidence="1">
    <location>
        <begin position="1"/>
        <end position="30"/>
    </location>
</feature>
<feature type="compositionally biased region" description="Polar residues" evidence="1">
    <location>
        <begin position="1"/>
        <end position="12"/>
    </location>
</feature>
<evidence type="ECO:0000313" key="3">
    <source>
        <dbReference type="Proteomes" id="UP000887116"/>
    </source>
</evidence>
<evidence type="ECO:0000256" key="1">
    <source>
        <dbReference type="SAM" id="MobiDB-lite"/>
    </source>
</evidence>
<proteinExistence type="predicted"/>
<dbReference type="Proteomes" id="UP000887116">
    <property type="component" value="Unassembled WGS sequence"/>
</dbReference>
<keyword evidence="3" id="KW-1185">Reference proteome</keyword>
<reference evidence="2" key="1">
    <citation type="submission" date="2020-07" db="EMBL/GenBank/DDBJ databases">
        <title>Multicomponent nature underlies the extraordinary mechanical properties of spider dragline silk.</title>
        <authorList>
            <person name="Kono N."/>
            <person name="Nakamura H."/>
            <person name="Mori M."/>
            <person name="Yoshida Y."/>
            <person name="Ohtoshi R."/>
            <person name="Malay A.D."/>
            <person name="Moran D.A.P."/>
            <person name="Tomita M."/>
            <person name="Numata K."/>
            <person name="Arakawa K."/>
        </authorList>
    </citation>
    <scope>NUCLEOTIDE SEQUENCE</scope>
</reference>
<accession>A0A8X6HN34</accession>
<comment type="caution">
    <text evidence="2">The sequence shown here is derived from an EMBL/GenBank/DDBJ whole genome shotgun (WGS) entry which is preliminary data.</text>
</comment>
<dbReference type="AlphaFoldDB" id="A0A8X6HN34"/>
<gene>
    <name evidence="2" type="ORF">TNCT_463841</name>
</gene>